<feature type="active site" description="Proton acceptor" evidence="4">
    <location>
        <position position="242"/>
    </location>
</feature>
<feature type="short sequence motif" description="GXSXG" evidence="4">
    <location>
        <begin position="71"/>
        <end position="75"/>
    </location>
</feature>
<evidence type="ECO:0000256" key="3">
    <source>
        <dbReference type="ARBA" id="ARBA00023098"/>
    </source>
</evidence>
<evidence type="ECO:0000313" key="6">
    <source>
        <dbReference type="EMBL" id="KAG4417077.1"/>
    </source>
</evidence>
<proteinExistence type="predicted"/>
<dbReference type="Pfam" id="PF01734">
    <property type="entry name" value="Patatin"/>
    <property type="match status" value="1"/>
</dbReference>
<comment type="caution">
    <text evidence="6">The sequence shown here is derived from an EMBL/GenBank/DDBJ whole genome shotgun (WGS) entry which is preliminary data.</text>
</comment>
<gene>
    <name evidence="6" type="ORF">IFR04_009783</name>
</gene>
<evidence type="ECO:0000259" key="5">
    <source>
        <dbReference type="PROSITE" id="PS51635"/>
    </source>
</evidence>
<evidence type="ECO:0000256" key="2">
    <source>
        <dbReference type="ARBA" id="ARBA00022963"/>
    </source>
</evidence>
<dbReference type="GO" id="GO:0046486">
    <property type="term" value="P:glycerolipid metabolic process"/>
    <property type="evidence" value="ECO:0007669"/>
    <property type="project" value="UniProtKB-ARBA"/>
</dbReference>
<keyword evidence="7" id="KW-1185">Reference proteome</keyword>
<dbReference type="InterPro" id="IPR002641">
    <property type="entry name" value="PNPLA_dom"/>
</dbReference>
<keyword evidence="2 4" id="KW-0442">Lipid degradation</keyword>
<dbReference type="InterPro" id="IPR016035">
    <property type="entry name" value="Acyl_Trfase/lysoPLipase"/>
</dbReference>
<sequence length="382" mass="42357">MSTTINNNIKPYSPATKHPNGLRLLSLDGGGVKGLSALMIIDEIMRRVKKKTNPGSEEPCRPSDYFELAAGTSTGGIISIMLFRLRMTTGDAIKMYKQIAEQVFSPKLMGYNLGWMGAAGSWIGKSKVVGHAPQFDDADLKKAIDFVVEQFPLDEEDKKAKGQALLARNGAARMFLCTTAQNRAETALFRSYPHDVNYTSSKLNRIMKEHQSEATIGLTVCATSAAPTYFPEVKWNSLVFWDGGLLNNNPIDQLWVARYDLVEPNEPEPKISCVLSLGCGHVKAGTPSESWFSLSSTVASVVGFATNTEAKGKDFSRHVSNLNRRPHYANTKYFRFNVDMGTEEIGLADYKRMEELEQITARYLEQPNNQKYLDDCVMALAA</sequence>
<dbReference type="SUPFAM" id="SSF52151">
    <property type="entry name" value="FabD/lysophospholipase-like"/>
    <property type="match status" value="1"/>
</dbReference>
<feature type="active site" description="Nucleophile" evidence="4">
    <location>
        <position position="73"/>
    </location>
</feature>
<dbReference type="PROSITE" id="PS51635">
    <property type="entry name" value="PNPLA"/>
    <property type="match status" value="1"/>
</dbReference>
<dbReference type="PANTHER" id="PTHR24185">
    <property type="entry name" value="CALCIUM-INDEPENDENT PHOSPHOLIPASE A2-GAMMA"/>
    <property type="match status" value="1"/>
</dbReference>
<accession>A0A8H7TDA6</accession>
<dbReference type="Gene3D" id="3.40.1090.10">
    <property type="entry name" value="Cytosolic phospholipase A2 catalytic domain"/>
    <property type="match status" value="1"/>
</dbReference>
<feature type="short sequence motif" description="GXGXXG" evidence="4">
    <location>
        <begin position="29"/>
        <end position="34"/>
    </location>
</feature>
<dbReference type="PANTHER" id="PTHR24185:SF1">
    <property type="entry name" value="CALCIUM-INDEPENDENT PHOSPHOLIPASE A2-GAMMA"/>
    <property type="match status" value="1"/>
</dbReference>
<dbReference type="GO" id="GO:0019369">
    <property type="term" value="P:arachidonate metabolic process"/>
    <property type="evidence" value="ECO:0007669"/>
    <property type="project" value="TreeGrafter"/>
</dbReference>
<reference evidence="6" key="1">
    <citation type="submission" date="2021-02" db="EMBL/GenBank/DDBJ databases">
        <title>Genome sequence Cadophora malorum strain M34.</title>
        <authorList>
            <person name="Stefanovic E."/>
            <person name="Vu D."/>
            <person name="Scully C."/>
            <person name="Dijksterhuis J."/>
            <person name="Roader J."/>
            <person name="Houbraken J."/>
        </authorList>
    </citation>
    <scope>NUCLEOTIDE SEQUENCE</scope>
    <source>
        <strain evidence="6">M34</strain>
    </source>
</reference>
<evidence type="ECO:0000313" key="7">
    <source>
        <dbReference type="Proteomes" id="UP000664132"/>
    </source>
</evidence>
<feature type="domain" description="PNPLA" evidence="5">
    <location>
        <begin position="25"/>
        <end position="255"/>
    </location>
</feature>
<dbReference type="GO" id="GO:0047499">
    <property type="term" value="F:calcium-independent phospholipase A2 activity"/>
    <property type="evidence" value="ECO:0007669"/>
    <property type="project" value="TreeGrafter"/>
</dbReference>
<feature type="short sequence motif" description="DGA/G" evidence="4">
    <location>
        <begin position="242"/>
        <end position="244"/>
    </location>
</feature>
<evidence type="ECO:0000256" key="4">
    <source>
        <dbReference type="PROSITE-ProRule" id="PRU01161"/>
    </source>
</evidence>
<dbReference type="Proteomes" id="UP000664132">
    <property type="component" value="Unassembled WGS sequence"/>
</dbReference>
<keyword evidence="1 4" id="KW-0378">Hydrolase</keyword>
<organism evidence="6 7">
    <name type="scientific">Cadophora malorum</name>
    <dbReference type="NCBI Taxonomy" id="108018"/>
    <lineage>
        <taxon>Eukaryota</taxon>
        <taxon>Fungi</taxon>
        <taxon>Dikarya</taxon>
        <taxon>Ascomycota</taxon>
        <taxon>Pezizomycotina</taxon>
        <taxon>Leotiomycetes</taxon>
        <taxon>Helotiales</taxon>
        <taxon>Ploettnerulaceae</taxon>
        <taxon>Cadophora</taxon>
    </lineage>
</organism>
<dbReference type="GO" id="GO:0016020">
    <property type="term" value="C:membrane"/>
    <property type="evidence" value="ECO:0007669"/>
    <property type="project" value="TreeGrafter"/>
</dbReference>
<dbReference type="GO" id="GO:0016042">
    <property type="term" value="P:lipid catabolic process"/>
    <property type="evidence" value="ECO:0007669"/>
    <property type="project" value="UniProtKB-UniRule"/>
</dbReference>
<evidence type="ECO:0000256" key="1">
    <source>
        <dbReference type="ARBA" id="ARBA00022801"/>
    </source>
</evidence>
<dbReference type="AlphaFoldDB" id="A0A8H7TDA6"/>
<protein>
    <recommendedName>
        <fullName evidence="5">PNPLA domain-containing protein</fullName>
    </recommendedName>
</protein>
<name>A0A8H7TDA6_9HELO</name>
<dbReference type="OrthoDB" id="1658288at2759"/>
<dbReference type="EMBL" id="JAFJYH010000165">
    <property type="protein sequence ID" value="KAG4417077.1"/>
    <property type="molecule type" value="Genomic_DNA"/>
</dbReference>
<keyword evidence="3 4" id="KW-0443">Lipid metabolism</keyword>
<dbReference type="CDD" id="cd07216">
    <property type="entry name" value="Pat17_PNPLA8_PNPLA9_like3"/>
    <property type="match status" value="1"/>
</dbReference>